<feature type="region of interest" description="Disordered" evidence="1">
    <location>
        <begin position="138"/>
        <end position="161"/>
    </location>
</feature>
<name>A0A166BED5_9AGAM</name>
<feature type="compositionally biased region" description="Low complexity" evidence="1">
    <location>
        <begin position="143"/>
        <end position="153"/>
    </location>
</feature>
<gene>
    <name evidence="2" type="ORF">FIBSPDRAFT_961260</name>
</gene>
<evidence type="ECO:0000256" key="1">
    <source>
        <dbReference type="SAM" id="MobiDB-lite"/>
    </source>
</evidence>
<reference evidence="2 3" key="1">
    <citation type="journal article" date="2016" name="Mol. Biol. Evol.">
        <title>Comparative Genomics of Early-Diverging Mushroom-Forming Fungi Provides Insights into the Origins of Lignocellulose Decay Capabilities.</title>
        <authorList>
            <person name="Nagy L.G."/>
            <person name="Riley R."/>
            <person name="Tritt A."/>
            <person name="Adam C."/>
            <person name="Daum C."/>
            <person name="Floudas D."/>
            <person name="Sun H."/>
            <person name="Yadav J.S."/>
            <person name="Pangilinan J."/>
            <person name="Larsson K.H."/>
            <person name="Matsuura K."/>
            <person name="Barry K."/>
            <person name="Labutti K."/>
            <person name="Kuo R."/>
            <person name="Ohm R.A."/>
            <person name="Bhattacharya S.S."/>
            <person name="Shirouzu T."/>
            <person name="Yoshinaga Y."/>
            <person name="Martin F.M."/>
            <person name="Grigoriev I.V."/>
            <person name="Hibbett D.S."/>
        </authorList>
    </citation>
    <scope>NUCLEOTIDE SEQUENCE [LARGE SCALE GENOMIC DNA]</scope>
    <source>
        <strain evidence="2 3">CBS 109695</strain>
    </source>
</reference>
<sequence>MPPAPLRRSFSSPSVRATPYSSALAHLGAGPGRTQAHGHGNRRSSGAETTRRRVLADLEWWRVVDGQHDDQTAERGAEAVEGGQEQEQSAEAPASAPAPAVWVLDSDFERLPPTHQLETLSLSIAPPVTPRRLGRRHTSMFDSASPPSSLESTPESDESAHARFSTLDADWGLCDLPRFSLALPHPPLPLMRAHTFDFSALLNESADRFADIGVPSRLPDLFN</sequence>
<feature type="compositionally biased region" description="Polar residues" evidence="1">
    <location>
        <begin position="9"/>
        <end position="21"/>
    </location>
</feature>
<dbReference type="Proteomes" id="UP000076532">
    <property type="component" value="Unassembled WGS sequence"/>
</dbReference>
<keyword evidence="3" id="KW-1185">Reference proteome</keyword>
<organism evidence="2 3">
    <name type="scientific">Athelia psychrophila</name>
    <dbReference type="NCBI Taxonomy" id="1759441"/>
    <lineage>
        <taxon>Eukaryota</taxon>
        <taxon>Fungi</taxon>
        <taxon>Dikarya</taxon>
        <taxon>Basidiomycota</taxon>
        <taxon>Agaricomycotina</taxon>
        <taxon>Agaricomycetes</taxon>
        <taxon>Agaricomycetidae</taxon>
        <taxon>Atheliales</taxon>
        <taxon>Atheliaceae</taxon>
        <taxon>Athelia</taxon>
    </lineage>
</organism>
<feature type="region of interest" description="Disordered" evidence="1">
    <location>
        <begin position="69"/>
        <end position="97"/>
    </location>
</feature>
<dbReference type="OrthoDB" id="3236040at2759"/>
<protein>
    <submittedName>
        <fullName evidence="2">Uncharacterized protein</fullName>
    </submittedName>
</protein>
<feature type="compositionally biased region" description="Low complexity" evidence="1">
    <location>
        <begin position="79"/>
        <end position="97"/>
    </location>
</feature>
<evidence type="ECO:0000313" key="3">
    <source>
        <dbReference type="Proteomes" id="UP000076532"/>
    </source>
</evidence>
<evidence type="ECO:0000313" key="2">
    <source>
        <dbReference type="EMBL" id="KZP12557.1"/>
    </source>
</evidence>
<proteinExistence type="predicted"/>
<feature type="compositionally biased region" description="Basic and acidic residues" evidence="1">
    <location>
        <begin position="69"/>
        <end position="78"/>
    </location>
</feature>
<feature type="region of interest" description="Disordered" evidence="1">
    <location>
        <begin position="1"/>
        <end position="51"/>
    </location>
</feature>
<accession>A0A166BED5</accession>
<dbReference type="EMBL" id="KV417645">
    <property type="protein sequence ID" value="KZP12557.1"/>
    <property type="molecule type" value="Genomic_DNA"/>
</dbReference>
<dbReference type="AlphaFoldDB" id="A0A166BED5"/>